<reference evidence="1 2" key="1">
    <citation type="journal article" date="2019" name="Int. J. Syst. Evol. Microbiol.">
        <title>The Global Catalogue of Microorganisms (GCM) 10K type strain sequencing project: providing services to taxonomists for standard genome sequencing and annotation.</title>
        <authorList>
            <consortium name="The Broad Institute Genomics Platform"/>
            <consortium name="The Broad Institute Genome Sequencing Center for Infectious Disease"/>
            <person name="Wu L."/>
            <person name="Ma J."/>
        </authorList>
    </citation>
    <scope>NUCLEOTIDE SEQUENCE [LARGE SCALE GENOMIC DNA]</scope>
    <source>
        <strain evidence="1 2">JCM 9383</strain>
    </source>
</reference>
<sequence>MQDPYFVQVATGELADLLGALDVVAGADLNDRYRKLITDSRRALEAEQIRLTQARGIAKRLMVLVKAAGPDFRDGLDEPARRALDAGLTQADSLVHEAR</sequence>
<protein>
    <recommendedName>
        <fullName evidence="3">CHAD domain-containing protein</fullName>
    </recommendedName>
</protein>
<keyword evidence="2" id="KW-1185">Reference proteome</keyword>
<dbReference type="Proteomes" id="UP001500979">
    <property type="component" value="Unassembled WGS sequence"/>
</dbReference>
<comment type="caution">
    <text evidence="1">The sequence shown here is derived from an EMBL/GenBank/DDBJ whole genome shotgun (WGS) entry which is preliminary data.</text>
</comment>
<evidence type="ECO:0000313" key="1">
    <source>
        <dbReference type="EMBL" id="GAA2809838.1"/>
    </source>
</evidence>
<evidence type="ECO:0000313" key="2">
    <source>
        <dbReference type="Proteomes" id="UP001500979"/>
    </source>
</evidence>
<dbReference type="EMBL" id="BAAAUX010000020">
    <property type="protein sequence ID" value="GAA2809838.1"/>
    <property type="molecule type" value="Genomic_DNA"/>
</dbReference>
<name>A0ABN3VIY5_9PSEU</name>
<gene>
    <name evidence="1" type="ORF">GCM10010470_51390</name>
</gene>
<dbReference type="RefSeq" id="WP_344683898.1">
    <property type="nucleotide sequence ID" value="NZ_BAAAUX010000020.1"/>
</dbReference>
<accession>A0ABN3VIY5</accession>
<organism evidence="1 2">
    <name type="scientific">Saccharopolyspora taberi</name>
    <dbReference type="NCBI Taxonomy" id="60895"/>
    <lineage>
        <taxon>Bacteria</taxon>
        <taxon>Bacillati</taxon>
        <taxon>Actinomycetota</taxon>
        <taxon>Actinomycetes</taxon>
        <taxon>Pseudonocardiales</taxon>
        <taxon>Pseudonocardiaceae</taxon>
        <taxon>Saccharopolyspora</taxon>
    </lineage>
</organism>
<evidence type="ECO:0008006" key="3">
    <source>
        <dbReference type="Google" id="ProtNLM"/>
    </source>
</evidence>
<proteinExistence type="predicted"/>